<organism evidence="1 4">
    <name type="scientific">Curtobacterium pusillum</name>
    <dbReference type="NCBI Taxonomy" id="69373"/>
    <lineage>
        <taxon>Bacteria</taxon>
        <taxon>Bacillati</taxon>
        <taxon>Actinomycetota</taxon>
        <taxon>Actinomycetes</taxon>
        <taxon>Micrococcales</taxon>
        <taxon>Microbacteriaceae</taxon>
        <taxon>Curtobacterium</taxon>
    </lineage>
</organism>
<evidence type="ECO:0000313" key="3">
    <source>
        <dbReference type="Proteomes" id="UP000573001"/>
    </source>
</evidence>
<protein>
    <recommendedName>
        <fullName evidence="5">Camelysin metallo-endopeptidase</fullName>
    </recommendedName>
</protein>
<evidence type="ECO:0000313" key="1">
    <source>
        <dbReference type="EMBL" id="MBA8990343.1"/>
    </source>
</evidence>
<dbReference type="EMBL" id="JACGXP010000002">
    <property type="protein sequence ID" value="MBA8990343.1"/>
    <property type="molecule type" value="Genomic_DNA"/>
</dbReference>
<proteinExistence type="predicted"/>
<dbReference type="EMBL" id="JABMCE010000059">
    <property type="protein sequence ID" value="NUU13071.1"/>
    <property type="molecule type" value="Genomic_DNA"/>
</dbReference>
<dbReference type="RefSeq" id="WP_175350626.1">
    <property type="nucleotide sequence ID" value="NZ_BAAAWQ010000001.1"/>
</dbReference>
<dbReference type="Proteomes" id="UP000590225">
    <property type="component" value="Unassembled WGS sequence"/>
</dbReference>
<accession>A0AAW3T5Y5</accession>
<evidence type="ECO:0008006" key="5">
    <source>
        <dbReference type="Google" id="ProtNLM"/>
    </source>
</evidence>
<name>A0AAW3T5Y5_9MICO</name>
<evidence type="ECO:0000313" key="4">
    <source>
        <dbReference type="Proteomes" id="UP000590225"/>
    </source>
</evidence>
<comment type="caution">
    <text evidence="1">The sequence shown here is derived from an EMBL/GenBank/DDBJ whole genome shotgun (WGS) entry which is preliminary data.</text>
</comment>
<reference evidence="2 3" key="1">
    <citation type="submission" date="2020-05" db="EMBL/GenBank/DDBJ databases">
        <title>Genome Sequencing of Type Strains.</title>
        <authorList>
            <person name="Lemaire J.F."/>
            <person name="Inderbitzin P."/>
            <person name="Gregorio O.A."/>
            <person name="Collins S.B."/>
            <person name="Wespe N."/>
            <person name="Knight-Connoni V."/>
        </authorList>
    </citation>
    <scope>NUCLEOTIDE SEQUENCE [LARGE SCALE GENOMIC DNA]</scope>
    <source>
        <strain evidence="2 3">ATCC 19096</strain>
    </source>
</reference>
<dbReference type="Proteomes" id="UP000573001">
    <property type="component" value="Unassembled WGS sequence"/>
</dbReference>
<evidence type="ECO:0000313" key="2">
    <source>
        <dbReference type="EMBL" id="NUU13071.1"/>
    </source>
</evidence>
<reference evidence="1 4" key="2">
    <citation type="submission" date="2020-07" db="EMBL/GenBank/DDBJ databases">
        <title>Above-ground endophytic microbial communities from plants in different locations in the United States.</title>
        <authorList>
            <person name="Frank C."/>
        </authorList>
    </citation>
    <scope>NUCLEOTIDE SEQUENCE [LARGE SCALE GENOMIC DNA]</scope>
    <source>
        <strain evidence="1 4">WPL5_2</strain>
    </source>
</reference>
<sequence length="206" mass="21452">MKKPSARMRTLLGFGAAPLAIVIAGGLVWHSSYAAFTATTRNAGDSWSAGSVALTDDDKGAAAFSVTNLVPGDTGTKCIVVTSNANVPGEVRDYAANLSSTTGLSEHIQFKVEVGTGGSFNDCTGFTPDGSTATFAPLSTVASASHNYDTGSHPWDTDGTSESRSYRVTWQFNTDGMTQQQIDSLQGSTVSADVVWEFRSTSSSAS</sequence>
<keyword evidence="3" id="KW-1185">Reference proteome</keyword>
<gene>
    <name evidence="1" type="ORF">FHW23_001589</name>
    <name evidence="2" type="ORF">HP507_04360</name>
</gene>
<dbReference type="AlphaFoldDB" id="A0AAW3T5Y5"/>